<evidence type="ECO:0000259" key="2">
    <source>
        <dbReference type="Pfam" id="PF14028"/>
    </source>
</evidence>
<gene>
    <name evidence="3" type="ORF">ACFYXQ_01485</name>
</gene>
<dbReference type="EMBL" id="JBIAQY010000001">
    <property type="protein sequence ID" value="MFF3566436.1"/>
    <property type="molecule type" value="Genomic_DNA"/>
</dbReference>
<evidence type="ECO:0000313" key="4">
    <source>
        <dbReference type="Proteomes" id="UP001601992"/>
    </source>
</evidence>
<sequence>MSADERPVPESLGELAALRCSIGAVDRYPDFPAEWGDTKAIGELWSDATLREAVLLASPVLAAQTVRVLDSGESGTALKKRRRIHKGLLKYALRLSSRCTPFGTFAGMTMLPLGDREPVLATEHRRLVFASRALGRRLAESVRGGPSAGLVANPAVLERGGRYVVAVMRGSVSAHDVASVRATGPVTLARQFAGTPRPRRDVEDRIATRYPDVPRATVQKLVTQLIDAEVLLSTADASFFDVDVLDRLPGSARVTEIREAIGRYASVTPAQDTDALRTLLDLCRSEGDVQQDLRVDVELAVQGEIPARCAEDAAKAARVLARTALFGSRDITLNEFCEEFQERYGYTLVPLMRVVDEELGIGFPRAYDDPGSVPRRIPSPDERTQRELRGRLLDRARRAGADTVVITDDDLRELPEPDRLASGYDIFLRLHRDSAGPTSTVVGANFPGGTAVGRFTPGIAVADVHARRCAAWESRWWAEGGSGVVADIDYACSRDGVNEVAATGRFFPTTLVVNSDPTGSVGNTLRLADVHLGLVGDRVRLFLADGTPLRCQQLNMVAVETSAKVVRLLRDISNDGIVRPYWGWGDLEDSLHYFPEVRYGGVVIAERRWRCPESVRAETDSVAAWLSESGVGRYVLVGEMDNRLHLDTRHALHLDLLVEEIAKGHRWIHDAPDPDGLGVVRDDARRRHATEVVVTVPSPTKAMKSQRAVQYPIFDTRSDAERLLAPGGEWSYVTVRVAPTLNDRVLADFRAAVPELDGQWYFVRYRENAAGQLRLRIHRPLSELDRALEWLTEARLSGAIGEFCLPIHHRELERYGGVASLPSYEQLFCRETGVILPMLPVMGEPSSGERVGVRDGIERAAGVLSGWLNGIAREEEMLRTTVDLAVNGYLDELAEAAHRIKKDLRGRTVARDAASARMESTVREFWAAPPVGAVRTPEIVQSAGHLMCNRLGLTRAEEFAAMWLINNEITTKGWRNDAGR</sequence>
<dbReference type="Pfam" id="PF04738">
    <property type="entry name" value="Lant_dehydr_N"/>
    <property type="match status" value="1"/>
</dbReference>
<evidence type="ECO:0000259" key="1">
    <source>
        <dbReference type="Pfam" id="PF04738"/>
    </source>
</evidence>
<proteinExistence type="predicted"/>
<keyword evidence="4" id="KW-1185">Reference proteome</keyword>
<evidence type="ECO:0000313" key="3">
    <source>
        <dbReference type="EMBL" id="MFF3566436.1"/>
    </source>
</evidence>
<dbReference type="Proteomes" id="UP001601992">
    <property type="component" value="Unassembled WGS sequence"/>
</dbReference>
<feature type="domain" description="Lantibiotic dehydratase N-terminal" evidence="1">
    <location>
        <begin position="47"/>
        <end position="657"/>
    </location>
</feature>
<name>A0ABW6RU09_9NOCA</name>
<dbReference type="RefSeq" id="WP_387402410.1">
    <property type="nucleotide sequence ID" value="NZ_JBIAQY010000001.1"/>
</dbReference>
<feature type="domain" description="Thiopeptide-type bacteriocin biosynthesis" evidence="2">
    <location>
        <begin position="730"/>
        <end position="964"/>
    </location>
</feature>
<accession>A0ABW6RU09</accession>
<dbReference type="Pfam" id="PF14028">
    <property type="entry name" value="Lant_dehydr_C"/>
    <property type="match status" value="1"/>
</dbReference>
<protein>
    <submittedName>
        <fullName evidence="3">Lantibiotic dehydratase</fullName>
    </submittedName>
</protein>
<dbReference type="InterPro" id="IPR006827">
    <property type="entry name" value="Lant_deHydtase_N"/>
</dbReference>
<dbReference type="InterPro" id="IPR023809">
    <property type="entry name" value="Thiopep_bacteriocin_synth_dom"/>
</dbReference>
<reference evidence="3 4" key="1">
    <citation type="submission" date="2024-10" db="EMBL/GenBank/DDBJ databases">
        <title>The Natural Products Discovery Center: Release of the First 8490 Sequenced Strains for Exploring Actinobacteria Biosynthetic Diversity.</title>
        <authorList>
            <person name="Kalkreuter E."/>
            <person name="Kautsar S.A."/>
            <person name="Yang D."/>
            <person name="Bader C.D."/>
            <person name="Teijaro C.N."/>
            <person name="Fluegel L."/>
            <person name="Davis C.M."/>
            <person name="Simpson J.R."/>
            <person name="Lauterbach L."/>
            <person name="Steele A.D."/>
            <person name="Gui C."/>
            <person name="Meng S."/>
            <person name="Li G."/>
            <person name="Viehrig K."/>
            <person name="Ye F."/>
            <person name="Su P."/>
            <person name="Kiefer A.F."/>
            <person name="Nichols A."/>
            <person name="Cepeda A.J."/>
            <person name="Yan W."/>
            <person name="Fan B."/>
            <person name="Jiang Y."/>
            <person name="Adhikari A."/>
            <person name="Zheng C.-J."/>
            <person name="Schuster L."/>
            <person name="Cowan T.M."/>
            <person name="Smanski M.J."/>
            <person name="Chevrette M.G."/>
            <person name="De Carvalho L.P.S."/>
            <person name="Shen B."/>
        </authorList>
    </citation>
    <scope>NUCLEOTIDE SEQUENCE [LARGE SCALE GENOMIC DNA]</scope>
    <source>
        <strain evidence="3 4">NPDC002593</strain>
    </source>
</reference>
<comment type="caution">
    <text evidence="3">The sequence shown here is derived from an EMBL/GenBank/DDBJ whole genome shotgun (WGS) entry which is preliminary data.</text>
</comment>
<dbReference type="NCBIfam" id="TIGR03891">
    <property type="entry name" value="thiopep_ocin"/>
    <property type="match status" value="1"/>
</dbReference>
<organism evidence="3 4">
    <name type="scientific">Nocardia jiangxiensis</name>
    <dbReference type="NCBI Taxonomy" id="282685"/>
    <lineage>
        <taxon>Bacteria</taxon>
        <taxon>Bacillati</taxon>
        <taxon>Actinomycetota</taxon>
        <taxon>Actinomycetes</taxon>
        <taxon>Mycobacteriales</taxon>
        <taxon>Nocardiaceae</taxon>
        <taxon>Nocardia</taxon>
    </lineage>
</organism>